<dbReference type="EMBL" id="JBHRVD010000001">
    <property type="protein sequence ID" value="MFC3320456.1"/>
    <property type="molecule type" value="Genomic_DNA"/>
</dbReference>
<dbReference type="InterPro" id="IPR014795">
    <property type="entry name" value="TacA_1-like"/>
</dbReference>
<dbReference type="PANTHER" id="PTHR35401">
    <property type="entry name" value="COPG FAMILY HELIX-TURN-HELIX PROTEIN-RELATED-RELATED"/>
    <property type="match status" value="1"/>
</dbReference>
<evidence type="ECO:0000256" key="4">
    <source>
        <dbReference type="ARBA" id="ARBA00023125"/>
    </source>
</evidence>
<dbReference type="Pfam" id="PF08681">
    <property type="entry name" value="TacA1"/>
    <property type="match status" value="1"/>
</dbReference>
<proteinExistence type="inferred from homology"/>
<keyword evidence="2" id="KW-1277">Toxin-antitoxin system</keyword>
<gene>
    <name evidence="7" type="ORF">ACFOJ9_00960</name>
</gene>
<dbReference type="InterPro" id="IPR010985">
    <property type="entry name" value="Ribbon_hlx_hlx"/>
</dbReference>
<sequence>MAATGPRKETPVSMRFRDDDLTIIDRGAELLGLSRTEFMRRAALHEAQAAILNATVIRLSPDAYNAFMQAIAAPASPPPPKAAERLRRFAPWES</sequence>
<evidence type="ECO:0000256" key="5">
    <source>
        <dbReference type="ARBA" id="ARBA00023163"/>
    </source>
</evidence>
<evidence type="ECO:0000256" key="1">
    <source>
        <dbReference type="ARBA" id="ARBA00022491"/>
    </source>
</evidence>
<evidence type="ECO:0000256" key="6">
    <source>
        <dbReference type="ARBA" id="ARBA00049988"/>
    </source>
</evidence>
<evidence type="ECO:0000256" key="3">
    <source>
        <dbReference type="ARBA" id="ARBA00023015"/>
    </source>
</evidence>
<dbReference type="Gene3D" id="1.20.5.780">
    <property type="entry name" value="Single helix bin"/>
    <property type="match status" value="1"/>
</dbReference>
<reference evidence="8" key="1">
    <citation type="journal article" date="2019" name="Int. J. Syst. Evol. Microbiol.">
        <title>The Global Catalogue of Microorganisms (GCM) 10K type strain sequencing project: providing services to taxonomists for standard genome sequencing and annotation.</title>
        <authorList>
            <consortium name="The Broad Institute Genomics Platform"/>
            <consortium name="The Broad Institute Genome Sequencing Center for Infectious Disease"/>
            <person name="Wu L."/>
            <person name="Ma J."/>
        </authorList>
    </citation>
    <scope>NUCLEOTIDE SEQUENCE [LARGE SCALE GENOMIC DNA]</scope>
    <source>
        <strain evidence="8">ICMP 19515</strain>
    </source>
</reference>
<keyword evidence="3" id="KW-0805">Transcription regulation</keyword>
<evidence type="ECO:0000256" key="2">
    <source>
        <dbReference type="ARBA" id="ARBA00022649"/>
    </source>
</evidence>
<dbReference type="SUPFAM" id="SSF47598">
    <property type="entry name" value="Ribbon-helix-helix"/>
    <property type="match status" value="1"/>
</dbReference>
<comment type="similarity">
    <text evidence="6">Belongs to the TacA antitoxin family.</text>
</comment>
<comment type="caution">
    <text evidence="7">The sequence shown here is derived from an EMBL/GenBank/DDBJ whole genome shotgun (WGS) entry which is preliminary data.</text>
</comment>
<dbReference type="Proteomes" id="UP001595648">
    <property type="component" value="Unassembled WGS sequence"/>
</dbReference>
<accession>A0ABV7MF61</accession>
<dbReference type="RefSeq" id="WP_095090048.1">
    <property type="nucleotide sequence ID" value="NZ_JBHRVD010000001.1"/>
</dbReference>
<protein>
    <submittedName>
        <fullName evidence="7">DUF1778 domain-containing protein</fullName>
    </submittedName>
</protein>
<evidence type="ECO:0000313" key="7">
    <source>
        <dbReference type="EMBL" id="MFC3320456.1"/>
    </source>
</evidence>
<keyword evidence="5" id="KW-0804">Transcription</keyword>
<keyword evidence="8" id="KW-1185">Reference proteome</keyword>
<keyword evidence="4" id="KW-0238">DNA-binding</keyword>
<organism evidence="7 8">
    <name type="scientific">Mesorhizobium cantuariense</name>
    <dbReference type="NCBI Taxonomy" id="1300275"/>
    <lineage>
        <taxon>Bacteria</taxon>
        <taxon>Pseudomonadati</taxon>
        <taxon>Pseudomonadota</taxon>
        <taxon>Alphaproteobacteria</taxon>
        <taxon>Hyphomicrobiales</taxon>
        <taxon>Phyllobacteriaceae</taxon>
        <taxon>Mesorhizobium</taxon>
    </lineage>
</organism>
<dbReference type="PANTHER" id="PTHR35401:SF1">
    <property type="entry name" value="CYTOPLASMIC PROTEIN"/>
    <property type="match status" value="1"/>
</dbReference>
<evidence type="ECO:0000313" key="8">
    <source>
        <dbReference type="Proteomes" id="UP001595648"/>
    </source>
</evidence>
<name>A0ABV7MF61_9HYPH</name>
<keyword evidence="1" id="KW-0678">Repressor</keyword>